<sequence length="43" mass="5206">MTWESLDSLRIKKIIVLVELVKPFKEINNFYSFKLGWHIWVSP</sequence>
<dbReference type="Proteomes" id="UP001595075">
    <property type="component" value="Unassembled WGS sequence"/>
</dbReference>
<accession>A0ABR4BYT3</accession>
<gene>
    <name evidence="1" type="ORF">VTL71DRAFT_5852</name>
</gene>
<dbReference type="EMBL" id="JAZHXI010000016">
    <property type="protein sequence ID" value="KAL2062780.1"/>
    <property type="molecule type" value="Genomic_DNA"/>
</dbReference>
<evidence type="ECO:0000313" key="2">
    <source>
        <dbReference type="Proteomes" id="UP001595075"/>
    </source>
</evidence>
<protein>
    <submittedName>
        <fullName evidence="1">Uncharacterized protein</fullName>
    </submittedName>
</protein>
<proteinExistence type="predicted"/>
<comment type="caution">
    <text evidence="1">The sequence shown here is derived from an EMBL/GenBank/DDBJ whole genome shotgun (WGS) entry which is preliminary data.</text>
</comment>
<organism evidence="1 2">
    <name type="scientific">Oculimacula yallundae</name>
    <dbReference type="NCBI Taxonomy" id="86028"/>
    <lineage>
        <taxon>Eukaryota</taxon>
        <taxon>Fungi</taxon>
        <taxon>Dikarya</taxon>
        <taxon>Ascomycota</taxon>
        <taxon>Pezizomycotina</taxon>
        <taxon>Leotiomycetes</taxon>
        <taxon>Helotiales</taxon>
        <taxon>Ploettnerulaceae</taxon>
        <taxon>Oculimacula</taxon>
    </lineage>
</organism>
<reference evidence="1 2" key="1">
    <citation type="journal article" date="2024" name="Commun. Biol.">
        <title>Comparative genomic analysis of thermophilic fungi reveals convergent evolutionary adaptations and gene losses.</title>
        <authorList>
            <person name="Steindorff A.S."/>
            <person name="Aguilar-Pontes M.V."/>
            <person name="Robinson A.J."/>
            <person name="Andreopoulos B."/>
            <person name="LaButti K."/>
            <person name="Kuo A."/>
            <person name="Mondo S."/>
            <person name="Riley R."/>
            <person name="Otillar R."/>
            <person name="Haridas S."/>
            <person name="Lipzen A."/>
            <person name="Grimwood J."/>
            <person name="Schmutz J."/>
            <person name="Clum A."/>
            <person name="Reid I.D."/>
            <person name="Moisan M.C."/>
            <person name="Butler G."/>
            <person name="Nguyen T.T.M."/>
            <person name="Dewar K."/>
            <person name="Conant G."/>
            <person name="Drula E."/>
            <person name="Henrissat B."/>
            <person name="Hansel C."/>
            <person name="Singer S."/>
            <person name="Hutchinson M.I."/>
            <person name="de Vries R.P."/>
            <person name="Natvig D.O."/>
            <person name="Powell A.J."/>
            <person name="Tsang A."/>
            <person name="Grigoriev I.V."/>
        </authorList>
    </citation>
    <scope>NUCLEOTIDE SEQUENCE [LARGE SCALE GENOMIC DNA]</scope>
    <source>
        <strain evidence="1 2">CBS 494.80</strain>
    </source>
</reference>
<keyword evidence="2" id="KW-1185">Reference proteome</keyword>
<evidence type="ECO:0000313" key="1">
    <source>
        <dbReference type="EMBL" id="KAL2062780.1"/>
    </source>
</evidence>
<name>A0ABR4BYT3_9HELO</name>